<dbReference type="STRING" id="105231.A0A1Y1IJD5"/>
<dbReference type="EMBL" id="DF237638">
    <property type="protein sequence ID" value="GAQ90823.1"/>
    <property type="molecule type" value="Genomic_DNA"/>
</dbReference>
<protein>
    <recommendedName>
        <fullName evidence="5">Translin-associated factor X-interacting protein 1 N-terminal domain-containing protein</fullName>
    </recommendedName>
</protein>
<evidence type="ECO:0000313" key="4">
    <source>
        <dbReference type="Proteomes" id="UP000054558"/>
    </source>
</evidence>
<feature type="region of interest" description="Disordered" evidence="2">
    <location>
        <begin position="1"/>
        <end position="54"/>
    </location>
</feature>
<evidence type="ECO:0000256" key="2">
    <source>
        <dbReference type="SAM" id="MobiDB-lite"/>
    </source>
</evidence>
<dbReference type="Proteomes" id="UP000054558">
    <property type="component" value="Unassembled WGS sequence"/>
</dbReference>
<keyword evidence="1" id="KW-0175">Coiled coil</keyword>
<proteinExistence type="predicted"/>
<evidence type="ECO:0000256" key="1">
    <source>
        <dbReference type="SAM" id="Coils"/>
    </source>
</evidence>
<evidence type="ECO:0008006" key="5">
    <source>
        <dbReference type="Google" id="ProtNLM"/>
    </source>
</evidence>
<dbReference type="OMA" id="HEADTHN"/>
<sequence>MLRIPALAAGGAAAGPASGRKPSRKSASSTARPAADLAANGAASKLRRGSTGETEGMGAAVAAGALGPHVVAKTWQQQVERVTAPMGSVAPSLQGKENRFRSTAVYCEVKLREMLHKGKKDQKGLATAEEPGAPDAYRTAVCCQLLSELCELGLPFAAVLTVIRDELVRAIYSDHFLSRDGSLTFDQVPFFVVVTRLEADKAEMAAERERWKAALLERQGDVGRIEQQMQALEAQVRATEGANAGLRAELQAGQEAFEGAKAEVRLTREEMKRLKKELLRAKEEVQRALAVEAECLAEREDFQRLRATQQQSVHELHRLQAHLETERREAADSVPKKELDAAQVALVDVQAKLAVALVAAKERRGELTPRPAWAKLRHGGAGARGATAEQAAELCALTERLGAEVDGLREESAQARVTLADLTERLREADCLAPPDVAVMPDAARSIEELPGVAGKDPDRFKVLGCGAELPRCLRAVGPAVHKIQLHEEVFLQTVADIWDSKAAFDAERATRSTMPEYLYAHVRRSVETHGAVVEWTYTMLHALHRLPRLPPPVDCFRAVLFGELSEAAYRDGCRMAAALAELLRTVARACSPTNHTKARTADCLEALDAFFPAKSADSRKALHKALRAHAKKEEVVIEDVLGSGLAPPGLLGLALEQHLAEVRDYTARLRAALDRLRTDAAEQNRTITLADVSTALERFDSSKAGPELEALLALGCGMVAAGEIPGMVAARVDVDVERFVERVLRTGLVKGSKSYDTSAILKWKVEGTLDEGALSDGGLPETA</sequence>
<organism evidence="3 4">
    <name type="scientific">Klebsormidium nitens</name>
    <name type="common">Green alga</name>
    <name type="synonym">Ulothrix nitens</name>
    <dbReference type="NCBI Taxonomy" id="105231"/>
    <lineage>
        <taxon>Eukaryota</taxon>
        <taxon>Viridiplantae</taxon>
        <taxon>Streptophyta</taxon>
        <taxon>Klebsormidiophyceae</taxon>
        <taxon>Klebsormidiales</taxon>
        <taxon>Klebsormidiaceae</taxon>
        <taxon>Klebsormidium</taxon>
    </lineage>
</organism>
<name>A0A1Y1IJD5_KLENI</name>
<accession>A0A1Y1IJD5</accession>
<keyword evidence="4" id="KW-1185">Reference proteome</keyword>
<gene>
    <name evidence="3" type="ORF">KFL_006890080</name>
</gene>
<feature type="coiled-coil region" evidence="1">
    <location>
        <begin position="194"/>
        <end position="291"/>
    </location>
</feature>
<dbReference type="AlphaFoldDB" id="A0A1Y1IJD5"/>
<feature type="compositionally biased region" description="Low complexity" evidence="2">
    <location>
        <begin position="1"/>
        <end position="19"/>
    </location>
</feature>
<reference evidence="3 4" key="1">
    <citation type="journal article" date="2014" name="Nat. Commun.">
        <title>Klebsormidium flaccidum genome reveals primary factors for plant terrestrial adaptation.</title>
        <authorList>
            <person name="Hori K."/>
            <person name="Maruyama F."/>
            <person name="Fujisawa T."/>
            <person name="Togashi T."/>
            <person name="Yamamoto N."/>
            <person name="Seo M."/>
            <person name="Sato S."/>
            <person name="Yamada T."/>
            <person name="Mori H."/>
            <person name="Tajima N."/>
            <person name="Moriyama T."/>
            <person name="Ikeuchi M."/>
            <person name="Watanabe M."/>
            <person name="Wada H."/>
            <person name="Kobayashi K."/>
            <person name="Saito M."/>
            <person name="Masuda T."/>
            <person name="Sasaki-Sekimoto Y."/>
            <person name="Mashiguchi K."/>
            <person name="Awai K."/>
            <person name="Shimojima M."/>
            <person name="Masuda S."/>
            <person name="Iwai M."/>
            <person name="Nobusawa T."/>
            <person name="Narise T."/>
            <person name="Kondo S."/>
            <person name="Saito H."/>
            <person name="Sato R."/>
            <person name="Murakawa M."/>
            <person name="Ihara Y."/>
            <person name="Oshima-Yamada Y."/>
            <person name="Ohtaka K."/>
            <person name="Satoh M."/>
            <person name="Sonobe K."/>
            <person name="Ishii M."/>
            <person name="Ohtani R."/>
            <person name="Kanamori-Sato M."/>
            <person name="Honoki R."/>
            <person name="Miyazaki D."/>
            <person name="Mochizuki H."/>
            <person name="Umetsu J."/>
            <person name="Higashi K."/>
            <person name="Shibata D."/>
            <person name="Kamiya Y."/>
            <person name="Sato N."/>
            <person name="Nakamura Y."/>
            <person name="Tabata S."/>
            <person name="Ida S."/>
            <person name="Kurokawa K."/>
            <person name="Ohta H."/>
        </authorList>
    </citation>
    <scope>NUCLEOTIDE SEQUENCE [LARGE SCALE GENOMIC DNA]</scope>
    <source>
        <strain evidence="3 4">NIES-2285</strain>
    </source>
</reference>
<dbReference type="OrthoDB" id="1937111at2759"/>
<evidence type="ECO:0000313" key="3">
    <source>
        <dbReference type="EMBL" id="GAQ90823.1"/>
    </source>
</evidence>